<reference evidence="2 3" key="1">
    <citation type="submission" date="2024-02" db="EMBL/GenBank/DDBJ databases">
        <title>Seven novel Bacillus-like species.</title>
        <authorList>
            <person name="Liu G."/>
        </authorList>
    </citation>
    <scope>NUCLEOTIDE SEQUENCE [LARGE SCALE GENOMIC DNA]</scope>
    <source>
        <strain evidence="2 3">FJAT-52991</strain>
    </source>
</reference>
<organism evidence="2 3">
    <name type="scientific">Bacillus kandeliae</name>
    <dbReference type="NCBI Taxonomy" id="3129297"/>
    <lineage>
        <taxon>Bacteria</taxon>
        <taxon>Bacillati</taxon>
        <taxon>Bacillota</taxon>
        <taxon>Bacilli</taxon>
        <taxon>Bacillales</taxon>
        <taxon>Bacillaceae</taxon>
        <taxon>Bacillus</taxon>
    </lineage>
</organism>
<evidence type="ECO:0000313" key="3">
    <source>
        <dbReference type="Proteomes" id="UP001387364"/>
    </source>
</evidence>
<keyword evidence="1" id="KW-0472">Membrane</keyword>
<dbReference type="Proteomes" id="UP001387364">
    <property type="component" value="Chromosome"/>
</dbReference>
<keyword evidence="1" id="KW-0812">Transmembrane</keyword>
<proteinExistence type="predicted"/>
<dbReference type="RefSeq" id="WP_338750895.1">
    <property type="nucleotide sequence ID" value="NZ_CP147404.1"/>
</dbReference>
<feature type="transmembrane region" description="Helical" evidence="1">
    <location>
        <begin position="103"/>
        <end position="136"/>
    </location>
</feature>
<dbReference type="EMBL" id="CP147404">
    <property type="protein sequence ID" value="WXB92417.1"/>
    <property type="molecule type" value="Genomic_DNA"/>
</dbReference>
<evidence type="ECO:0000313" key="2">
    <source>
        <dbReference type="EMBL" id="WXB92417.1"/>
    </source>
</evidence>
<protein>
    <submittedName>
        <fullName evidence="2">DUF5366 family protein</fullName>
    </submittedName>
</protein>
<feature type="transmembrane region" description="Helical" evidence="1">
    <location>
        <begin position="148"/>
        <end position="176"/>
    </location>
</feature>
<dbReference type="InterPro" id="IPR035289">
    <property type="entry name" value="DUF5366"/>
</dbReference>
<feature type="transmembrane region" description="Helical" evidence="1">
    <location>
        <begin position="54"/>
        <end position="75"/>
    </location>
</feature>
<gene>
    <name evidence="2" type="ORF">WDJ61_14430</name>
</gene>
<keyword evidence="3" id="KW-1185">Reference proteome</keyword>
<accession>A0ABZ2N4B3</accession>
<evidence type="ECO:0000256" key="1">
    <source>
        <dbReference type="SAM" id="Phobius"/>
    </source>
</evidence>
<name>A0ABZ2N4B3_9BACI</name>
<sequence length="185" mass="20453">MKNTYLIGYLPAVAMLLFSLSLAMFTEKMIVSLFKKVSLYNSLLEIFTETEVKLTIILALMLVFFMILATLKVIADTVNQLSLLFFSKDTTGELLIKTRSSSIVFFIGGLISLISFSSLTGILIIFILTAIGYFVYFVYKIAPDLSTANLIGIISFQVAVWAFLATLFALLGLKIYNGLLASLPL</sequence>
<keyword evidence="1" id="KW-1133">Transmembrane helix</keyword>
<dbReference type="Pfam" id="PF17328">
    <property type="entry name" value="DUF5366"/>
    <property type="match status" value="1"/>
</dbReference>
<feature type="transmembrane region" description="Helical" evidence="1">
    <location>
        <begin position="6"/>
        <end position="26"/>
    </location>
</feature>